<feature type="region of interest" description="Disordered" evidence="2">
    <location>
        <begin position="1692"/>
        <end position="1746"/>
    </location>
</feature>
<dbReference type="RefSeq" id="XP_002502984.1">
    <property type="nucleotide sequence ID" value="XM_002502938.1"/>
</dbReference>
<accession>C1E8Z9</accession>
<feature type="region of interest" description="Disordered" evidence="2">
    <location>
        <begin position="691"/>
        <end position="746"/>
    </location>
</feature>
<feature type="transmembrane region" description="Helical" evidence="3">
    <location>
        <begin position="1087"/>
        <end position="1107"/>
    </location>
</feature>
<feature type="region of interest" description="Disordered" evidence="2">
    <location>
        <begin position="2264"/>
        <end position="2430"/>
    </location>
</feature>
<dbReference type="InterPro" id="IPR021133">
    <property type="entry name" value="HEAT_type_2"/>
</dbReference>
<feature type="region of interest" description="Disordered" evidence="2">
    <location>
        <begin position="1563"/>
        <end position="1584"/>
    </location>
</feature>
<proteinExistence type="predicted"/>
<keyword evidence="3" id="KW-0472">Membrane</keyword>
<feature type="transmembrane region" description="Helical" evidence="3">
    <location>
        <begin position="783"/>
        <end position="806"/>
    </location>
</feature>
<feature type="compositionally biased region" description="Acidic residues" evidence="2">
    <location>
        <begin position="2216"/>
        <end position="2227"/>
    </location>
</feature>
<dbReference type="InterPro" id="IPR016024">
    <property type="entry name" value="ARM-type_fold"/>
</dbReference>
<feature type="transmembrane region" description="Helical" evidence="3">
    <location>
        <begin position="1245"/>
        <end position="1266"/>
    </location>
</feature>
<sequence>MTRPLGGDGRRVHRGSMRPDSRLVVFVTIATLTRVAGQAPPPPPASGGNVTDPNAPPAPPAALTIEEMKTRAAEKLISVPRFTKGEEQCYFFLRSDPSVQPMADRFFLLPPGRTWGNVPFSVFNFTDEDFGTGFAPTGPEELIVDFEVVFTPIGSKVTTEDLYLTDEKGSVDSRMFRVLPSMPGDPNEVSKTSTPYARIDRSSAAHADDVLTTMSTAGNVSAILKPDLPGTYMVLVTVLDSCNVTAQAVSNVTAFCAHEPVPRVGNETSGVMYWRQAEAMKHATETHAMGWWPPLRLDGSATLLADVREQYYYAHKQAVDALVSATAIFDGPTPGGPGATQVTIVNNGAPAPPAPPPPSDSPLRFREEWKQWTSAPAWDAPFNPADGLVYGWSLKGAPHGSNAWRRYFRTGNETESPKRTNAAGFAYLHAVAPEDGFLPVVEDPRNFLATFQPDVVGAYQFQLDVSNVCHQRTFKFETTFECNAAPVPGALTSPKDVGLCLARQEIKSNASDPDGDEVFVLWNRAFGPRGNASAVFPDGTPTGARDASAGMFLSDHTGDVTGFMPDVPGEYSLRMTVTDGCLVTAAGVDVVVEWSAECADAGATAAMFLTVLPALACVVFVALSVWYLRRTPLHPLSPLTFRADAARLQRWEGFKMRVKFERLRESWELRAHREALARALKEKRRMKKGKAIKGDSRYGKAKRPLPPRVEDAWGEDPKQRGLQSGHNKQNGSAIAPGGDVKTTIPNPTVRSAQRRFERAIATLAGATEIDSHLVPSSVHAWRVGLVVGIAAEGITLCSLAFLRNTWWAPAAGRVGRAMGIIFDAPVAYDLAYASAALVVVAVVSSQMARPVRGQSPPFAQRAIIAARRILFHRKKLTAQELANANADRRARGEPEIDVYGREIKGTGKKKASSDKYEVGKLPGVQKAGGIKGKGGVATDAKGKGVFGAADPHRGRRTWSRSVVRHLPSWACCVGGSWSATAAPGGAESRRRLASAAAQREASAVRRALDVAAAGPFRVVARIVRECAHFVGDFHVPLLWLACEPMFVPAVAASAAMLTCNHADAKRPFPHLARDDELRCYVGQHGNLMFVGVLTALVLPCVATWFGVRVAPRQDLSARELPHFVALRVGARWFAAVFAVTQGEIDMTRRTPRGEYGIPSTHHDGWSPTTHYGKDFAHLVGLVLTCAALFALNYAFQPVRGRVGSAINGGRGAAYACALWTALMAYRTTCDAAAPADGGILPDAAANGALTLLFLGLFPAAYCGWALTHARGLLFGFPDLSPREMRKHKDPRVRAMGVLVGNATDGIVGAFGHWEGLERQGEREKQDRKTGNTHLVTNGVNYTPGEGLSGLTEEAEDDVAEDALMWQLVLQSHFAGFGVDVDVRVHACEAVVALARSDDGVMCAQRCQLTPLIKRLLLDPTDSAIRLKAAEAVHALAKNFRGQALLCQRDIECHLACKRQRKREWYEALIYLERRYHRVAADIARIHYNIGLWQTYANKFLPPDRFMPLVDWNVRAWLDDGKGGMIDDSVLEGDEDAKKKVKNQQWELVKEVLFGKVDEEKARKRDAAERRKERRRRKAAERAKQEAEMTVPQCLAQLLLDDDEHVVERAVKAVGAMLQGLRDAGGRRQPQEAERRMLLNARKIAGPLYRLAGLYSARKLPEHGEDEDAALKNTFDKKGATYYAAAQRDERLATVSGDSRSSGGSVSSAGSGDSRGSRGSSRGSGADDDEDDDEEWEEGVRRPSPMDFVLDAPGLIENLVMCTAHDCSQVRSAAHEVLTTTAQEDTVATLAFRVLDLLETVGDWRGRVKAIEWINHLVAGRLKELAEAAVQANPSSSRRSAGGSAENALYALQGGDEDLALGRDSVDLAAGVEHAPGELAGVGTMLSRHGVERIAACLDDRDAAPVRVAALQLLRVVWDTLAADAKGRGRAGEDDDALNDDDVDDSRLAVFERCGVVARLVALREDDDKATTVYADLLVQRILQTAGRAAVDAFDAASDALHPSDLHERVGDLLDVARERSSRGGSDAFDPSGRGSSPAPDTPGRSGGAWSAPGSPGGTPGSGRGVTDVDTPRSGSGSGRSGTERTGAGTRSRDPSATTPNANALATTSGGSSSGRHTPPSLGGDADGRSDASNRLFAAHRWDEYVRDKNPPTVRYRRGVRPKDRLRRHRAAMFDAEEAARREPGRTAKDGLGRWAPFVVTRGKLVETRAQKLSAGDGDEDGDGDGDWDEKSAPGDGGGGVEFKSRVVRARLPVRAAPFAGAPVAPIRATNGEPSGPGPSAPPVRGTAGATERKRAAIDRPTWRERTSEYILAGGGARGVGGARRGPHERGVLRDGLVGWAGQASGPVQGPNDMFPHGSIAAASASLSDGDGGSLSGSMSSRSRSATGRRSFGAPSSGRRRRGMSFSDVGEEEEAEEDPLAGLEGLEDPNEVKKKKKRFFGLF</sequence>
<dbReference type="OrthoDB" id="10686771at2759"/>
<keyword evidence="3" id="KW-0812">Transmembrane</keyword>
<reference evidence="4 5" key="1">
    <citation type="journal article" date="2009" name="Science">
        <title>Green evolution and dynamic adaptations revealed by genomes of the marine picoeukaryotes Micromonas.</title>
        <authorList>
            <person name="Worden A.Z."/>
            <person name="Lee J.H."/>
            <person name="Mock T."/>
            <person name="Rouze P."/>
            <person name="Simmons M.P."/>
            <person name="Aerts A.L."/>
            <person name="Allen A.E."/>
            <person name="Cuvelier M.L."/>
            <person name="Derelle E."/>
            <person name="Everett M.V."/>
            <person name="Foulon E."/>
            <person name="Grimwood J."/>
            <person name="Gundlach H."/>
            <person name="Henrissat B."/>
            <person name="Napoli C."/>
            <person name="McDonald S.M."/>
            <person name="Parker M.S."/>
            <person name="Rombauts S."/>
            <person name="Salamov A."/>
            <person name="Von Dassow P."/>
            <person name="Badger J.H."/>
            <person name="Coutinho P.M."/>
            <person name="Demir E."/>
            <person name="Dubchak I."/>
            <person name="Gentemann C."/>
            <person name="Eikrem W."/>
            <person name="Gready J.E."/>
            <person name="John U."/>
            <person name="Lanier W."/>
            <person name="Lindquist E.A."/>
            <person name="Lucas S."/>
            <person name="Mayer K.F."/>
            <person name="Moreau H."/>
            <person name="Not F."/>
            <person name="Otillar R."/>
            <person name="Panaud O."/>
            <person name="Pangilinan J."/>
            <person name="Paulsen I."/>
            <person name="Piegu B."/>
            <person name="Poliakov A."/>
            <person name="Robbens S."/>
            <person name="Schmutz J."/>
            <person name="Toulza E."/>
            <person name="Wyss T."/>
            <person name="Zelensky A."/>
            <person name="Zhou K."/>
            <person name="Armbrust E.V."/>
            <person name="Bhattacharya D."/>
            <person name="Goodenough U.W."/>
            <person name="Van de Peer Y."/>
            <person name="Grigoriev I.V."/>
        </authorList>
    </citation>
    <scope>NUCLEOTIDE SEQUENCE [LARGE SCALE GENOMIC DNA]</scope>
    <source>
        <strain evidence="5">RCC299 / NOUM17</strain>
    </source>
</reference>
<evidence type="ECO:0000256" key="2">
    <source>
        <dbReference type="SAM" id="MobiDB-lite"/>
    </source>
</evidence>
<dbReference type="EMBL" id="CP001327">
    <property type="protein sequence ID" value="ACO64242.1"/>
    <property type="molecule type" value="Genomic_DNA"/>
</dbReference>
<feature type="region of interest" description="Disordered" evidence="2">
    <location>
        <begin position="1317"/>
        <end position="1336"/>
    </location>
</feature>
<feature type="compositionally biased region" description="Low complexity" evidence="2">
    <location>
        <begin position="1695"/>
        <end position="1723"/>
    </location>
</feature>
<feature type="compositionally biased region" description="Low complexity" evidence="2">
    <location>
        <begin position="2375"/>
        <end position="2396"/>
    </location>
</feature>
<dbReference type="GeneID" id="8244628"/>
<feature type="compositionally biased region" description="Polar residues" evidence="2">
    <location>
        <begin position="721"/>
        <end position="732"/>
    </location>
</feature>
<dbReference type="PROSITE" id="PS50077">
    <property type="entry name" value="HEAT_REPEAT"/>
    <property type="match status" value="1"/>
</dbReference>
<dbReference type="SUPFAM" id="SSF48371">
    <property type="entry name" value="ARM repeat"/>
    <property type="match status" value="1"/>
</dbReference>
<feature type="compositionally biased region" description="Gly residues" evidence="2">
    <location>
        <begin position="2054"/>
        <end position="2063"/>
    </location>
</feature>
<keyword evidence="3" id="KW-1133">Transmembrane helix</keyword>
<dbReference type="InterPro" id="IPR011989">
    <property type="entry name" value="ARM-like"/>
</dbReference>
<gene>
    <name evidence="4" type="ORF">MICPUN_59552</name>
</gene>
<feature type="region of interest" description="Disordered" evidence="2">
    <location>
        <begin position="2209"/>
        <end position="2241"/>
    </location>
</feature>
<evidence type="ECO:0000313" key="5">
    <source>
        <dbReference type="Proteomes" id="UP000002009"/>
    </source>
</evidence>
<evidence type="ECO:0000313" key="4">
    <source>
        <dbReference type="EMBL" id="ACO64242.1"/>
    </source>
</evidence>
<dbReference type="Proteomes" id="UP000002009">
    <property type="component" value="Chromosome 6"/>
</dbReference>
<feature type="compositionally biased region" description="Gly residues" evidence="2">
    <location>
        <begin position="2312"/>
        <end position="2323"/>
    </location>
</feature>
<feature type="compositionally biased region" description="Acidic residues" evidence="2">
    <location>
        <begin position="2408"/>
        <end position="2428"/>
    </location>
</feature>
<feature type="repeat" description="HEAT" evidence="1">
    <location>
        <begin position="1408"/>
        <end position="1444"/>
    </location>
</feature>
<dbReference type="InParanoid" id="C1E8Z9"/>
<evidence type="ECO:0000256" key="1">
    <source>
        <dbReference type="PROSITE-ProRule" id="PRU00103"/>
    </source>
</evidence>
<feature type="compositionally biased region" description="Low complexity" evidence="2">
    <location>
        <begin position="2083"/>
        <end position="2114"/>
    </location>
</feature>
<dbReference type="Gene3D" id="1.25.10.10">
    <property type="entry name" value="Leucine-rich Repeat Variant"/>
    <property type="match status" value="1"/>
</dbReference>
<feature type="transmembrane region" description="Helical" evidence="3">
    <location>
        <begin position="826"/>
        <end position="844"/>
    </location>
</feature>
<feature type="region of interest" description="Disordered" evidence="2">
    <location>
        <begin position="2018"/>
        <end position="2131"/>
    </location>
</feature>
<evidence type="ECO:0000256" key="3">
    <source>
        <dbReference type="SAM" id="Phobius"/>
    </source>
</evidence>
<feature type="transmembrane region" description="Helical" evidence="3">
    <location>
        <begin position="1175"/>
        <end position="1195"/>
    </location>
</feature>
<keyword evidence="5" id="KW-1185">Reference proteome</keyword>
<name>C1E8Z9_MICCC</name>
<protein>
    <submittedName>
        <fullName evidence="4">Uncharacterized protein</fullName>
    </submittedName>
</protein>
<organism evidence="4 5">
    <name type="scientific">Micromonas commoda (strain RCC299 / NOUM17 / CCMP2709)</name>
    <name type="common">Picoplanktonic green alga</name>
    <dbReference type="NCBI Taxonomy" id="296587"/>
    <lineage>
        <taxon>Eukaryota</taxon>
        <taxon>Viridiplantae</taxon>
        <taxon>Chlorophyta</taxon>
        <taxon>Mamiellophyceae</taxon>
        <taxon>Mamiellales</taxon>
        <taxon>Mamiellaceae</taxon>
        <taxon>Micromonas</taxon>
    </lineage>
</organism>
<feature type="compositionally biased region" description="Basic and acidic residues" evidence="2">
    <location>
        <begin position="708"/>
        <end position="719"/>
    </location>
</feature>
<feature type="transmembrane region" description="Helical" evidence="3">
    <location>
        <begin position="605"/>
        <end position="628"/>
    </location>
</feature>
<dbReference type="KEGG" id="mis:MICPUN_59552"/>
<feature type="compositionally biased region" description="Acidic residues" evidence="2">
    <location>
        <begin position="1725"/>
        <end position="1736"/>
    </location>
</feature>
<feature type="region of interest" description="Disordered" evidence="2">
    <location>
        <begin position="35"/>
        <end position="60"/>
    </location>
</feature>
<feature type="compositionally biased region" description="Basic and acidic residues" evidence="2">
    <location>
        <begin position="2290"/>
        <end position="2307"/>
    </location>
</feature>
<feature type="compositionally biased region" description="Basic and acidic residues" evidence="2">
    <location>
        <begin position="1317"/>
        <end position="1329"/>
    </location>
</feature>
<feature type="compositionally biased region" description="Low complexity" evidence="2">
    <location>
        <begin position="2357"/>
        <end position="2368"/>
    </location>
</feature>